<dbReference type="PROSITE" id="PS50848">
    <property type="entry name" value="START"/>
    <property type="match status" value="1"/>
</dbReference>
<dbReference type="InterPro" id="IPR000799">
    <property type="entry name" value="StAR-like"/>
</dbReference>
<sequence>GAGAGLGAWLRAPPRSRFWASRCIVARTLWPRATLGAMDPVLAAQKGEAVAQKVLQYWRDDSGWKICREGNGVTVSWRPSVEFPGNLYRGEGIVNGAPKSVWDLVKPLVGSLRAKWDENVASFEVIQSITDTLCVTRTTTPSAAMKIISPRDFVDLALVKTYEDGTISSNAANLEHPSCPPKPGYVRGRNHPCGCFCTPMPREPSKTKLVTFFQTDLSGLLPQSVVDAFFPRSMAGFYANLQKALRCVPAHTEGTGDPTEGTGDVVLFQ</sequence>
<dbReference type="EMBL" id="GABZ01002399">
    <property type="protein sequence ID" value="JAA51126.1"/>
    <property type="molecule type" value="mRNA"/>
</dbReference>
<proteinExistence type="evidence at transcript level"/>
<dbReference type="GO" id="GO:0120020">
    <property type="term" value="F:cholesterol transfer activity"/>
    <property type="evidence" value="ECO:0007669"/>
    <property type="project" value="TreeGrafter"/>
</dbReference>
<comment type="function">
    <text evidence="4">May be involved in the intracellular transport of sterols or other lipids. May bind cholesterol or other sterols.</text>
</comment>
<evidence type="ECO:0000256" key="3">
    <source>
        <dbReference type="ARBA" id="ARBA00023121"/>
    </source>
</evidence>
<name>K9J1Y9_DESRO</name>
<dbReference type="PANTHER" id="PTHR46374">
    <property type="entry name" value="PROTEIN CBG07384"/>
    <property type="match status" value="1"/>
</dbReference>
<feature type="non-terminal residue" evidence="6">
    <location>
        <position position="1"/>
    </location>
</feature>
<dbReference type="PRINTS" id="PR00978">
    <property type="entry name" value="STARPROTEIN"/>
</dbReference>
<dbReference type="PANTHER" id="PTHR46374:SF3">
    <property type="entry name" value="STAR-RELATED LIPID TRANSFER PROTEIN 5"/>
    <property type="match status" value="1"/>
</dbReference>
<evidence type="ECO:0000256" key="2">
    <source>
        <dbReference type="ARBA" id="ARBA00023055"/>
    </source>
</evidence>
<dbReference type="SUPFAM" id="SSF55961">
    <property type="entry name" value="Bet v1-like"/>
    <property type="match status" value="1"/>
</dbReference>
<dbReference type="InterPro" id="IPR002913">
    <property type="entry name" value="START_lipid-bd_dom"/>
</dbReference>
<protein>
    <submittedName>
        <fullName evidence="6">Putative mln star</fullName>
    </submittedName>
</protein>
<dbReference type="SMART" id="SM00234">
    <property type="entry name" value="START"/>
    <property type="match status" value="1"/>
</dbReference>
<dbReference type="InterPro" id="IPR043556">
    <property type="entry name" value="StARD5/6"/>
</dbReference>
<keyword evidence="2" id="KW-0445">Lipid transport</keyword>
<dbReference type="Gene3D" id="3.30.530.20">
    <property type="match status" value="1"/>
</dbReference>
<dbReference type="AlphaFoldDB" id="K9J1Y9"/>
<reference evidence="6" key="1">
    <citation type="submission" date="2012-11" db="EMBL/GenBank/DDBJ databases">
        <title>The Vampirome: Transcriptome and Proteome Analysis of the Submandibular and Accessory Glands of the Vampire Bat and Vector of Human Rabies, Desmodus rotundus.</title>
        <authorList>
            <person name="Francischetti I.M.B."/>
            <person name="Assumpcao T.C.F."/>
            <person name="Ma D."/>
            <person name="Vicente E.C."/>
            <person name="Ribeiro J.M.C."/>
        </authorList>
    </citation>
    <scope>NUCLEOTIDE SEQUENCE</scope>
    <source>
        <tissue evidence="6">Salivary gland</tissue>
    </source>
</reference>
<organism evidence="6">
    <name type="scientific">Desmodus rotundus</name>
    <name type="common">Vampire bat</name>
    <dbReference type="NCBI Taxonomy" id="9430"/>
    <lineage>
        <taxon>Eukaryota</taxon>
        <taxon>Metazoa</taxon>
        <taxon>Chordata</taxon>
        <taxon>Craniata</taxon>
        <taxon>Vertebrata</taxon>
        <taxon>Euteleostomi</taxon>
        <taxon>Mammalia</taxon>
        <taxon>Eutheria</taxon>
        <taxon>Laurasiatheria</taxon>
        <taxon>Chiroptera</taxon>
        <taxon>Yangochiroptera</taxon>
        <taxon>Phyllostomidae</taxon>
        <taxon>Desmodontinae</taxon>
        <taxon>Desmodus</taxon>
    </lineage>
</organism>
<accession>K9J1Y9</accession>
<dbReference type="Pfam" id="PF01852">
    <property type="entry name" value="START"/>
    <property type="match status" value="1"/>
</dbReference>
<evidence type="ECO:0000313" key="6">
    <source>
        <dbReference type="EMBL" id="JAA51126.1"/>
    </source>
</evidence>
<dbReference type="GO" id="GO:0070508">
    <property type="term" value="P:cholesterol import"/>
    <property type="evidence" value="ECO:0007669"/>
    <property type="project" value="TreeGrafter"/>
</dbReference>
<evidence type="ECO:0000256" key="4">
    <source>
        <dbReference type="ARBA" id="ARBA00024750"/>
    </source>
</evidence>
<keyword evidence="3" id="KW-0446">Lipid-binding</keyword>
<feature type="domain" description="START" evidence="5">
    <location>
        <begin position="60"/>
        <end position="250"/>
    </location>
</feature>
<evidence type="ECO:0000259" key="5">
    <source>
        <dbReference type="PROSITE" id="PS50848"/>
    </source>
</evidence>
<dbReference type="InterPro" id="IPR023393">
    <property type="entry name" value="START-like_dom_sf"/>
</dbReference>
<dbReference type="GO" id="GO:0015485">
    <property type="term" value="F:cholesterol binding"/>
    <property type="evidence" value="ECO:0007669"/>
    <property type="project" value="TreeGrafter"/>
</dbReference>
<evidence type="ECO:0000256" key="1">
    <source>
        <dbReference type="ARBA" id="ARBA00022448"/>
    </source>
</evidence>
<keyword evidence="1" id="KW-0813">Transport</keyword>